<comment type="similarity">
    <text evidence="1">Belongs to the P-Pant transferase superfamily. Gsp/Sfp/HetI/AcpT family.</text>
</comment>
<keyword evidence="5" id="KW-1185">Reference proteome</keyword>
<dbReference type="GO" id="GO:0000287">
    <property type="term" value="F:magnesium ion binding"/>
    <property type="evidence" value="ECO:0007669"/>
    <property type="project" value="InterPro"/>
</dbReference>
<evidence type="ECO:0000313" key="4">
    <source>
        <dbReference type="EMBL" id="ACS83918.1"/>
    </source>
</evidence>
<organism evidence="4 5">
    <name type="scientific">Musicola paradisiaca (strain Ech703)</name>
    <name type="common">Dickeya paradisiaca</name>
    <name type="synonym">Dickeya dadantii</name>
    <dbReference type="NCBI Taxonomy" id="579405"/>
    <lineage>
        <taxon>Bacteria</taxon>
        <taxon>Pseudomonadati</taxon>
        <taxon>Pseudomonadota</taxon>
        <taxon>Gammaproteobacteria</taxon>
        <taxon>Enterobacterales</taxon>
        <taxon>Pectobacteriaceae</taxon>
        <taxon>Musicola</taxon>
    </lineage>
</organism>
<accession>C6C6J9</accession>
<dbReference type="Proteomes" id="UP000002734">
    <property type="component" value="Chromosome"/>
</dbReference>
<feature type="domain" description="4'-phosphopantetheinyl transferase" evidence="3">
    <location>
        <begin position="118"/>
        <end position="190"/>
    </location>
</feature>
<dbReference type="InterPro" id="IPR008278">
    <property type="entry name" value="4-PPantetheinyl_Trfase_dom"/>
</dbReference>
<dbReference type="PANTHER" id="PTHR12215:SF15">
    <property type="entry name" value="4'-PHOSPHOPANTETHEINYL TRANSFERASE SUPERFAMILY-RELATED"/>
    <property type="match status" value="1"/>
</dbReference>
<protein>
    <submittedName>
        <fullName evidence="4">4'-phosphopantetheinyl transferase</fullName>
    </submittedName>
</protein>
<proteinExistence type="inferred from homology"/>
<dbReference type="GO" id="GO:0019878">
    <property type="term" value="P:lysine biosynthetic process via aminoadipic acid"/>
    <property type="evidence" value="ECO:0007669"/>
    <property type="project" value="TreeGrafter"/>
</dbReference>
<evidence type="ECO:0000259" key="3">
    <source>
        <dbReference type="Pfam" id="PF01648"/>
    </source>
</evidence>
<dbReference type="AlphaFoldDB" id="C6C6J9"/>
<dbReference type="STRING" id="579405.Dd703_0099"/>
<dbReference type="GO" id="GO:0008897">
    <property type="term" value="F:holo-[acyl-carrier-protein] synthase activity"/>
    <property type="evidence" value="ECO:0007669"/>
    <property type="project" value="InterPro"/>
</dbReference>
<evidence type="ECO:0000256" key="2">
    <source>
        <dbReference type="ARBA" id="ARBA00022679"/>
    </source>
</evidence>
<name>C6C6J9_MUSP7</name>
<dbReference type="Gene3D" id="3.90.470.20">
    <property type="entry name" value="4'-phosphopantetheinyl transferase domain"/>
    <property type="match status" value="1"/>
</dbReference>
<dbReference type="HOGENOM" id="CLU_1118790_0_0_6"/>
<gene>
    <name evidence="4" type="ordered locus">Dd703_0099</name>
</gene>
<dbReference type="EMBL" id="CP001654">
    <property type="protein sequence ID" value="ACS83918.1"/>
    <property type="molecule type" value="Genomic_DNA"/>
</dbReference>
<dbReference type="KEGG" id="dda:Dd703_0099"/>
<keyword evidence="2 4" id="KW-0808">Transferase</keyword>
<evidence type="ECO:0000256" key="1">
    <source>
        <dbReference type="ARBA" id="ARBA00010990"/>
    </source>
</evidence>
<evidence type="ECO:0000313" key="5">
    <source>
        <dbReference type="Proteomes" id="UP000002734"/>
    </source>
</evidence>
<reference evidence="4" key="1">
    <citation type="submission" date="2009-06" db="EMBL/GenBank/DDBJ databases">
        <title>Complete sequence of Dickeya dadantii Ech703.</title>
        <authorList>
            <consortium name="US DOE Joint Genome Institute"/>
            <person name="Lucas S."/>
            <person name="Copeland A."/>
            <person name="Lapidus A."/>
            <person name="Glavina del Rio T."/>
            <person name="Dalin E."/>
            <person name="Tice H."/>
            <person name="Bruce D."/>
            <person name="Goodwin L."/>
            <person name="Pitluck S."/>
            <person name="Chertkov O."/>
            <person name="Brettin T."/>
            <person name="Detter J.C."/>
            <person name="Han C."/>
            <person name="Larimer F."/>
            <person name="Land M."/>
            <person name="Hauser L."/>
            <person name="Kyrpides N."/>
            <person name="Mikhailova N."/>
            <person name="Balakrishnan V."/>
            <person name="Glasner J."/>
            <person name="Perna N.T."/>
        </authorList>
    </citation>
    <scope>NUCLEOTIDE SEQUENCE [LARGE SCALE GENOMIC DNA]</scope>
    <source>
        <strain evidence="4">Ech703</strain>
    </source>
</reference>
<dbReference type="SUPFAM" id="SSF56214">
    <property type="entry name" value="4'-phosphopantetheinyl transferase"/>
    <property type="match status" value="2"/>
</dbReference>
<sequence>MRKDASSISSCRWDELPSDEPHQPLCVVAPVDSLASAARQAAIRQAAGVDVDTAMTLSQQAWGILRLLLAPICRQMPQALRFERNAHGKPFLADYPAIQFNVSHTRTALAFAMAMHHPVGVDVERCVGNPTGKRAVAARFFHPNEAHWLASLSDEAFLPAFIRLWTRKEAYIKALGLGLHRQLNDFSCLSAAGHVLVRDKDQDVGAVIQEGWLDGAPATAFCCCALPTAPAAVDIDAWRVRILTPDAG</sequence>
<dbReference type="eggNOG" id="COG2091">
    <property type="taxonomic scope" value="Bacteria"/>
</dbReference>
<dbReference type="Pfam" id="PF01648">
    <property type="entry name" value="ACPS"/>
    <property type="match status" value="1"/>
</dbReference>
<dbReference type="RefSeq" id="WP_012763741.1">
    <property type="nucleotide sequence ID" value="NC_012880.1"/>
</dbReference>
<dbReference type="GO" id="GO:0005829">
    <property type="term" value="C:cytosol"/>
    <property type="evidence" value="ECO:0007669"/>
    <property type="project" value="TreeGrafter"/>
</dbReference>
<dbReference type="InterPro" id="IPR037143">
    <property type="entry name" value="4-PPantetheinyl_Trfase_dom_sf"/>
</dbReference>
<dbReference type="PANTHER" id="PTHR12215">
    <property type="entry name" value="PHOSPHOPANTETHEINE TRANSFERASE"/>
    <property type="match status" value="1"/>
</dbReference>
<dbReference type="InterPro" id="IPR050559">
    <property type="entry name" value="P-Pant_transferase_sf"/>
</dbReference>